<dbReference type="EMBL" id="JAULJE010000019">
    <property type="protein sequence ID" value="KAK1332110.1"/>
    <property type="molecule type" value="Genomic_DNA"/>
</dbReference>
<evidence type="ECO:0000256" key="4">
    <source>
        <dbReference type="ARBA" id="ARBA00022723"/>
    </source>
</evidence>
<dbReference type="Pfam" id="PF22901">
    <property type="entry name" value="dsrm_Ferlin"/>
    <property type="match status" value="1"/>
</dbReference>
<keyword evidence="5" id="KW-0677">Repeat</keyword>
<keyword evidence="6" id="KW-0106">Calcium</keyword>
<dbReference type="InterPro" id="IPR037724">
    <property type="entry name" value="C2E_Ferlin"/>
</dbReference>
<feature type="domain" description="C2" evidence="12">
    <location>
        <begin position="854"/>
        <end position="981"/>
    </location>
</feature>
<keyword evidence="3 11" id="KW-0812">Transmembrane</keyword>
<feature type="compositionally biased region" description="Basic and acidic residues" evidence="10">
    <location>
        <begin position="467"/>
        <end position="488"/>
    </location>
</feature>
<sequence length="1851" mass="208695">MDTGLQQQLLCGSRQVPWPLWTAVCSIWEARAPGFHSERRHPEQMCCSKSNTKGMFGLKLKKKKNKAEKGLILANKAAQDGQGEAEAPREGPSPQEGLRGDLIYDDASITPVPSAPPKRRSKLLTKIHDGEVRSQSYQIAITITEARQLVGENIDPVVIIEVGDEKKQSTVKEGTNSPFYNEYFVFDFIGPQVHLFDKIIKISVFHHKLIGSILIGAFKVDLGTVYNQPGHQFCDKWALLTDPGDIRTGTKGYLKCDISVIGKGDILKTNPKISDAEEQIEKNLLIPQGFPSERPWARFYVRLYKAEGLPKMNSSIMANVTKAFVGDSKDLVDPFVEVSFAGQMGRTTVQKNCADPVWHEQGENPVWDEGSVNDVALATHFIDLKKISNEQEGDKGFLPTFGPAWINLYGSPRNHSLMDDYQEMNEGFGEGVSFRGRILVEIAVEILSGGAQESKFSKALKDLKLSSKDKDSKSSKGSSKDKGDKTDSGKPQQASDKTNSTEVEVEPFDVPPEIVPEKYEEFLLFGAFFEATMIDRKIGDKPISFEVSIGNFGNLIDGGSHHGSKKKSAESAEEDTLPLLQEGERDTAQEVAIPMVSTTHPEKPLVTEGNRNYNYLPFEAKKPCVYFISSWGDQTFRLYWSNMLEKMADLLEESIEEVKELIKISEEAPEEKMKTVLNDFISQSSAFISEAEKKPKMLNQTTLDKKRLTLCWQELDAMAKKAKGIIQQQKKKLSLDEMIHEAQNFVEKIRFLVDEPQHTIPDVFLWMLSNNKRVAYARIASKDLLYSPVREQMGKYCGTIKTHFLKLPSKRPAGWSVQAKVDVYLWLGSARYSSAILDNLPAGYETEMSSKVAGPTQPPANLIYQDRHIFQLRAHMYQARGLIAADSNGLSDPFAKVTFLSHCQTTKVISQTLSPTWNQMLLFNDLVLHGDHRELEESPPLVVVELYDSDTVGKPEYLGATVAAPVVKLADQDYEAPRLCYHPIFCGNLSGGDLLPCSSCYRSLHPGCKGSLPLTHQMSPRSIRIRPVLSKYRVEVLFWGVREMKKVQLLSVDRPQVLIECGGRGVKSCELPENELLHPPLSICVVDWRAFGRSTLVGTYTINCLKQFLCKSREPLAPSSQVDGTQAGQASGSLSSSQDPPTDHIYVDVEPPPTVVPDSAQVQQASQVDIPDSSPMLAAEHPPAAQEPPQDGKAKETFRRSTKRRKRTIADESAENVIDWWSKYYASLKKAQKEKERNSKEKKDNTDAKPDEVVVNIEDGPKKKKDKMLKKKPKEDEIPNLATLKIYDGDLESEFSNFEDWVKTFELFRGNLQKMTMALMETESPEDSSTEDNGQLRIQQGIPPNHPVKVMIRVYIVAAFNLSPADPDGKSDPYIVVKLGKTEIKDRDKYIPKQLNPVFGRSFEIQATFPKESLLSVLIYDHDMIGTDDLIGETRIDLENRFYSKHRAICGLQSQYEIEGYNAWRDTSKPTEILTKLCKDNKLDGPYFHPGKIQIGSQVFSGKTVFTEEDSDETVESYEHLALKVLHSWNDIPEAGCKLVPEHIETRPLYHKDKPGMEQGRLQMWVDMFPKDMPQPGPPVDISPRQPKGYELRVTIWNTEDVILEDENIFTGQKSSDIYVKGWIKGLEDDKQETDVHYNSLTGEGNFNWRFLFPFQYLPAEKQMVITKRENIFSLEKMECKTPAVLVLQVWDFERLSSDDFLGSLEMNLNSFPRAAKSAKACDLSKFENAGDENKISIFQQKRVRGWWPFAKSKELTGKVEAEFHLVTAEEAEKNPVGKARKEPEPLAKPNRPDTSFSWFVSPFKCLYHLIWKNYKKYIIIAFILIILIIFLVLFIYTLPGAISRKIVVGS</sequence>
<comment type="caution">
    <text evidence="13">The sequence shown here is derived from an EMBL/GenBank/DDBJ whole genome shotgun (WGS) entry which is preliminary data.</text>
</comment>
<evidence type="ECO:0000256" key="7">
    <source>
        <dbReference type="ARBA" id="ARBA00022989"/>
    </source>
</evidence>
<dbReference type="InterPro" id="IPR037721">
    <property type="entry name" value="Ferlin"/>
</dbReference>
<keyword evidence="4" id="KW-0479">Metal-binding</keyword>
<accession>A0AA40HIZ1</accession>
<dbReference type="FunFam" id="2.60.40.150:FF:000009">
    <property type="entry name" value="dysferlin isoform X2"/>
    <property type="match status" value="1"/>
</dbReference>
<dbReference type="InterPro" id="IPR037725">
    <property type="entry name" value="C2F_Ferlin"/>
</dbReference>
<keyword evidence="8 11" id="KW-0472">Membrane</keyword>
<evidence type="ECO:0000313" key="13">
    <source>
        <dbReference type="EMBL" id="KAK1332110.1"/>
    </source>
</evidence>
<keyword evidence="14" id="KW-1185">Reference proteome</keyword>
<dbReference type="Proteomes" id="UP001177744">
    <property type="component" value="Unassembled WGS sequence"/>
</dbReference>
<evidence type="ECO:0000256" key="10">
    <source>
        <dbReference type="SAM" id="MobiDB-lite"/>
    </source>
</evidence>
<dbReference type="FunFam" id="2.60.40.150:FF:000026">
    <property type="entry name" value="dysferlin isoform X2"/>
    <property type="match status" value="1"/>
</dbReference>
<dbReference type="SUPFAM" id="SSF49562">
    <property type="entry name" value="C2 domain (Calcium/lipid-binding domain, CaLB)"/>
    <property type="match status" value="6"/>
</dbReference>
<dbReference type="InterPro" id="IPR012561">
    <property type="entry name" value="Ferlin_B-domain"/>
</dbReference>
<feature type="domain" description="C2" evidence="12">
    <location>
        <begin position="1332"/>
        <end position="1451"/>
    </location>
</feature>
<dbReference type="PROSITE" id="PS50004">
    <property type="entry name" value="C2"/>
    <property type="match status" value="5"/>
</dbReference>
<dbReference type="SMART" id="SM01202">
    <property type="entry name" value="FerI"/>
    <property type="match status" value="1"/>
</dbReference>
<dbReference type="Gene3D" id="2.60.40.150">
    <property type="entry name" value="C2 domain"/>
    <property type="match status" value="5"/>
</dbReference>
<dbReference type="InterPro" id="IPR037720">
    <property type="entry name" value="C2B_Ferlin"/>
</dbReference>
<dbReference type="InterPro" id="IPR055072">
    <property type="entry name" value="Ferlin_DSRM"/>
</dbReference>
<feature type="region of interest" description="Disordered" evidence="10">
    <location>
        <begin position="1232"/>
        <end position="1254"/>
    </location>
</feature>
<dbReference type="InterPro" id="IPR037723">
    <property type="entry name" value="C2D_Ferlin"/>
</dbReference>
<feature type="transmembrane region" description="Helical" evidence="11">
    <location>
        <begin position="1818"/>
        <end position="1837"/>
    </location>
</feature>
<dbReference type="FunFam" id="2.60.40.150:FF:000138">
    <property type="entry name" value="Fer-1-like family member 6"/>
    <property type="match status" value="1"/>
</dbReference>
<feature type="compositionally biased region" description="Polar residues" evidence="10">
    <location>
        <begin position="491"/>
        <end position="501"/>
    </location>
</feature>
<feature type="region of interest" description="Disordered" evidence="10">
    <location>
        <begin position="1117"/>
        <end position="1208"/>
    </location>
</feature>
<proteinExistence type="inferred from homology"/>
<dbReference type="GO" id="GO:0007009">
    <property type="term" value="P:plasma membrane organization"/>
    <property type="evidence" value="ECO:0007669"/>
    <property type="project" value="TreeGrafter"/>
</dbReference>
<dbReference type="InterPro" id="IPR032362">
    <property type="entry name" value="Ferlin_C"/>
</dbReference>
<feature type="compositionally biased region" description="Basic and acidic residues" evidence="10">
    <location>
        <begin position="1232"/>
        <end position="1252"/>
    </location>
</feature>
<evidence type="ECO:0000256" key="3">
    <source>
        <dbReference type="ARBA" id="ARBA00022692"/>
    </source>
</evidence>
<evidence type="ECO:0000259" key="12">
    <source>
        <dbReference type="PROSITE" id="PS50004"/>
    </source>
</evidence>
<dbReference type="InterPro" id="IPR035892">
    <property type="entry name" value="C2_domain_sf"/>
</dbReference>
<dbReference type="GO" id="GO:0046872">
    <property type="term" value="F:metal ion binding"/>
    <property type="evidence" value="ECO:0007669"/>
    <property type="project" value="UniProtKB-KW"/>
</dbReference>
<keyword evidence="7 11" id="KW-1133">Transmembrane helix</keyword>
<evidence type="ECO:0000256" key="5">
    <source>
        <dbReference type="ARBA" id="ARBA00022737"/>
    </source>
</evidence>
<dbReference type="InterPro" id="IPR012968">
    <property type="entry name" value="FerIin_dom"/>
</dbReference>
<feature type="region of interest" description="Disordered" evidence="10">
    <location>
        <begin position="76"/>
        <end position="100"/>
    </location>
</feature>
<dbReference type="InterPro" id="IPR000008">
    <property type="entry name" value="C2_dom"/>
</dbReference>
<evidence type="ECO:0000256" key="1">
    <source>
        <dbReference type="ARBA" id="ARBA00004167"/>
    </source>
</evidence>
<dbReference type="Pfam" id="PF16165">
    <property type="entry name" value="Ferlin_C"/>
    <property type="match status" value="1"/>
</dbReference>
<dbReference type="FunFam" id="2.60.40.150:FF:000054">
    <property type="entry name" value="otoferlin isoform X2"/>
    <property type="match status" value="1"/>
</dbReference>
<dbReference type="PANTHER" id="PTHR12546:SF37">
    <property type="entry name" value="FER-1-LIKE 6 (C. ELEGANS)"/>
    <property type="match status" value="1"/>
</dbReference>
<comment type="subcellular location">
    <subcellularLocation>
        <location evidence="1">Membrane</location>
        <topology evidence="1">Single-pass membrane protein</topology>
    </subcellularLocation>
</comment>
<dbReference type="CDD" id="cd04017">
    <property type="entry name" value="C2D_Ferlin"/>
    <property type="match status" value="1"/>
</dbReference>
<feature type="coiled-coil region" evidence="9">
    <location>
        <begin position="641"/>
        <end position="668"/>
    </location>
</feature>
<dbReference type="CDD" id="cd04037">
    <property type="entry name" value="C2E_Ferlin"/>
    <property type="match status" value="1"/>
</dbReference>
<evidence type="ECO:0000256" key="11">
    <source>
        <dbReference type="SAM" id="Phobius"/>
    </source>
</evidence>
<dbReference type="SMART" id="SM01201">
    <property type="entry name" value="FerB"/>
    <property type="match status" value="1"/>
</dbReference>
<dbReference type="Pfam" id="PF08150">
    <property type="entry name" value="FerB"/>
    <property type="match status" value="1"/>
</dbReference>
<evidence type="ECO:0000256" key="2">
    <source>
        <dbReference type="ARBA" id="ARBA00007561"/>
    </source>
</evidence>
<dbReference type="CDD" id="cd08374">
    <property type="entry name" value="C2F_Ferlin"/>
    <property type="match status" value="1"/>
</dbReference>
<organism evidence="13 14">
    <name type="scientific">Cnephaeus nilssonii</name>
    <name type="common">Northern bat</name>
    <name type="synonym">Eptesicus nilssonii</name>
    <dbReference type="NCBI Taxonomy" id="3371016"/>
    <lineage>
        <taxon>Eukaryota</taxon>
        <taxon>Metazoa</taxon>
        <taxon>Chordata</taxon>
        <taxon>Craniata</taxon>
        <taxon>Vertebrata</taxon>
        <taxon>Euteleostomi</taxon>
        <taxon>Mammalia</taxon>
        <taxon>Eutheria</taxon>
        <taxon>Laurasiatheria</taxon>
        <taxon>Chiroptera</taxon>
        <taxon>Yangochiroptera</taxon>
        <taxon>Vespertilionidae</taxon>
        <taxon>Cnephaeus</taxon>
    </lineage>
</organism>
<dbReference type="Pfam" id="PF00168">
    <property type="entry name" value="C2"/>
    <property type="match status" value="5"/>
</dbReference>
<reference evidence="13" key="1">
    <citation type="submission" date="2023-06" db="EMBL/GenBank/DDBJ databases">
        <title>Reference genome for the Northern bat (Eptesicus nilssonii), a most northern bat species.</title>
        <authorList>
            <person name="Laine V.N."/>
            <person name="Pulliainen A.T."/>
            <person name="Lilley T.M."/>
        </authorList>
    </citation>
    <scope>NUCLEOTIDE SEQUENCE</scope>
    <source>
        <strain evidence="13">BLF_Eptnil</strain>
        <tissue evidence="13">Kidney</tissue>
    </source>
</reference>
<gene>
    <name evidence="13" type="ORF">QTO34_007796</name>
</gene>
<evidence type="ECO:0000313" key="14">
    <source>
        <dbReference type="Proteomes" id="UP001177744"/>
    </source>
</evidence>
<keyword evidence="9" id="KW-0175">Coiled coil</keyword>
<evidence type="ECO:0000256" key="9">
    <source>
        <dbReference type="SAM" id="Coils"/>
    </source>
</evidence>
<name>A0AA40HIZ1_CNENI</name>
<dbReference type="Pfam" id="PF08151">
    <property type="entry name" value="FerI"/>
    <property type="match status" value="1"/>
</dbReference>
<dbReference type="InterPro" id="IPR037722">
    <property type="entry name" value="C2C_Ferlin"/>
</dbReference>
<feature type="domain" description="C2" evidence="12">
    <location>
        <begin position="1572"/>
        <end position="1723"/>
    </location>
</feature>
<feature type="compositionally biased region" description="Basic and acidic residues" evidence="10">
    <location>
        <begin position="1190"/>
        <end position="1199"/>
    </location>
</feature>
<comment type="similarity">
    <text evidence="2">Belongs to the ferlin family.</text>
</comment>
<dbReference type="PANTHER" id="PTHR12546">
    <property type="entry name" value="FER-1-LIKE"/>
    <property type="match status" value="1"/>
</dbReference>
<dbReference type="SMART" id="SM00239">
    <property type="entry name" value="C2"/>
    <property type="match status" value="5"/>
</dbReference>
<feature type="domain" description="C2" evidence="12">
    <location>
        <begin position="276"/>
        <end position="419"/>
    </location>
</feature>
<feature type="compositionally biased region" description="Low complexity" evidence="10">
    <location>
        <begin position="1126"/>
        <end position="1138"/>
    </location>
</feature>
<dbReference type="GO" id="GO:0016020">
    <property type="term" value="C:membrane"/>
    <property type="evidence" value="ECO:0007669"/>
    <property type="project" value="UniProtKB-SubCell"/>
</dbReference>
<feature type="compositionally biased region" description="Low complexity" evidence="10">
    <location>
        <begin position="1178"/>
        <end position="1189"/>
    </location>
</feature>
<evidence type="ECO:0000256" key="6">
    <source>
        <dbReference type="ARBA" id="ARBA00022837"/>
    </source>
</evidence>
<dbReference type="FunFam" id="2.60.40.150:FF:000034">
    <property type="entry name" value="otoferlin isoform X2"/>
    <property type="match status" value="1"/>
</dbReference>
<protein>
    <recommendedName>
        <fullName evidence="12">C2 domain-containing protein</fullName>
    </recommendedName>
</protein>
<dbReference type="CDD" id="cd04018">
    <property type="entry name" value="C2C_Ferlin"/>
    <property type="match status" value="1"/>
</dbReference>
<dbReference type="CDD" id="cd04011">
    <property type="entry name" value="C2B_Ferlin"/>
    <property type="match status" value="1"/>
</dbReference>
<feature type="domain" description="C2" evidence="12">
    <location>
        <begin position="119"/>
        <end position="238"/>
    </location>
</feature>
<evidence type="ECO:0000256" key="8">
    <source>
        <dbReference type="ARBA" id="ARBA00023136"/>
    </source>
</evidence>
<feature type="region of interest" description="Disordered" evidence="10">
    <location>
        <begin position="467"/>
        <end position="509"/>
    </location>
</feature>